<gene>
    <name evidence="1" type="ORF">FM996_13210</name>
</gene>
<dbReference type="InterPro" id="IPR036255">
    <property type="entry name" value="YgfB-like_sf"/>
</dbReference>
<name>A0A549SQ64_METSR</name>
<dbReference type="EMBL" id="VJMF01000051">
    <property type="protein sequence ID" value="TRL31749.1"/>
    <property type="molecule type" value="Genomic_DNA"/>
</dbReference>
<dbReference type="Pfam" id="PF03695">
    <property type="entry name" value="UPF0149"/>
    <property type="match status" value="1"/>
</dbReference>
<sequence>MSTKRLDHWLRDRAIAASADSTPIERSAASSLSMLDGFVTAIVVGPVSLSPPEWICSLLGVTPDAFNHNDEFAAIATTAIRFNLIGEALVQAHGRYEPPLTHADGVVDARPWCEGFYAAMKLRLLAWSLLMAQHSIEHGLLLPILFYCRDDKGRPLLLSTTPALAHEAWRDIRAVVPALRHFWKPSRYPRGA</sequence>
<proteinExistence type="predicted"/>
<dbReference type="SUPFAM" id="SSF101327">
    <property type="entry name" value="YgfB-like"/>
    <property type="match status" value="1"/>
</dbReference>
<protein>
    <submittedName>
        <fullName evidence="1">UPF0149 family protein</fullName>
    </submittedName>
</protein>
<comment type="caution">
    <text evidence="1">The sequence shown here is derived from an EMBL/GenBank/DDBJ whole genome shotgun (WGS) entry which is preliminary data.</text>
</comment>
<organism evidence="1 2">
    <name type="scientific">Methylosinus sporium</name>
    <dbReference type="NCBI Taxonomy" id="428"/>
    <lineage>
        <taxon>Bacteria</taxon>
        <taxon>Pseudomonadati</taxon>
        <taxon>Pseudomonadota</taxon>
        <taxon>Alphaproteobacteria</taxon>
        <taxon>Hyphomicrobiales</taxon>
        <taxon>Methylocystaceae</taxon>
        <taxon>Methylosinus</taxon>
    </lineage>
</organism>
<dbReference type="InterPro" id="IPR011978">
    <property type="entry name" value="YgfB-like"/>
</dbReference>
<accession>A0A549SQ64</accession>
<reference evidence="1 2" key="1">
    <citation type="submission" date="2019-07" db="EMBL/GenBank/DDBJ databases">
        <title>Ln-dependent methylotrophs.</title>
        <authorList>
            <person name="Tani A."/>
        </authorList>
    </citation>
    <scope>NUCLEOTIDE SEQUENCE [LARGE SCALE GENOMIC DNA]</scope>
    <source>
        <strain evidence="1 2">SM89A</strain>
    </source>
</reference>
<dbReference type="Proteomes" id="UP000316781">
    <property type="component" value="Unassembled WGS sequence"/>
</dbReference>
<evidence type="ECO:0000313" key="1">
    <source>
        <dbReference type="EMBL" id="TRL31749.1"/>
    </source>
</evidence>
<dbReference type="AlphaFoldDB" id="A0A549SQ64"/>
<dbReference type="NCBIfam" id="TIGR02292">
    <property type="entry name" value="ygfB_yecA"/>
    <property type="match status" value="1"/>
</dbReference>
<evidence type="ECO:0000313" key="2">
    <source>
        <dbReference type="Proteomes" id="UP000316781"/>
    </source>
</evidence>